<dbReference type="PROSITE" id="PS50862">
    <property type="entry name" value="AA_TRNA_LIGASE_II"/>
    <property type="match status" value="1"/>
</dbReference>
<dbReference type="FunFam" id="3.30.930.10:FF:000041">
    <property type="entry name" value="Phenylalanyl-tRNA synthetase 2, mitochondrial"/>
    <property type="match status" value="1"/>
</dbReference>
<proteinExistence type="inferred from homology"/>
<evidence type="ECO:0000313" key="20">
    <source>
        <dbReference type="WBParaSite" id="SVE_0757100.1"/>
    </source>
</evidence>
<dbReference type="WBParaSite" id="SVE_0757100.1">
    <property type="protein sequence ID" value="SVE_0757100.1"/>
    <property type="gene ID" value="SVE_0757100"/>
</dbReference>
<evidence type="ECO:0000256" key="11">
    <source>
        <dbReference type="ARBA" id="ARBA00023128"/>
    </source>
</evidence>
<evidence type="ECO:0000313" key="19">
    <source>
        <dbReference type="Proteomes" id="UP000035680"/>
    </source>
</evidence>
<dbReference type="InterPro" id="IPR006195">
    <property type="entry name" value="aa-tRNA-synth_II"/>
</dbReference>
<evidence type="ECO:0000256" key="13">
    <source>
        <dbReference type="ARBA" id="ARBA00031194"/>
    </source>
</evidence>
<dbReference type="STRING" id="75913.A0A0K0FFC9"/>
<feature type="domain" description="FDX-ACB" evidence="18">
    <location>
        <begin position="357"/>
        <end position="452"/>
    </location>
</feature>
<keyword evidence="12" id="KW-0030">Aminoacyl-tRNA synthetase</keyword>
<dbReference type="Gene3D" id="3.30.930.10">
    <property type="entry name" value="Bira Bifunctional Protein, Domain 2"/>
    <property type="match status" value="1"/>
</dbReference>
<dbReference type="Gene3D" id="3.30.70.380">
    <property type="entry name" value="Ferrodoxin-fold anticodon-binding domain"/>
    <property type="match status" value="1"/>
</dbReference>
<evidence type="ECO:0000256" key="7">
    <source>
        <dbReference type="ARBA" id="ARBA00022840"/>
    </source>
</evidence>
<evidence type="ECO:0000256" key="9">
    <source>
        <dbReference type="ARBA" id="ARBA00022946"/>
    </source>
</evidence>
<dbReference type="GO" id="GO:0006432">
    <property type="term" value="P:phenylalanyl-tRNA aminoacylation"/>
    <property type="evidence" value="ECO:0007669"/>
    <property type="project" value="InterPro"/>
</dbReference>
<dbReference type="PANTHER" id="PTHR11538">
    <property type="entry name" value="PHENYLALANYL-TRNA SYNTHETASE"/>
    <property type="match status" value="1"/>
</dbReference>
<dbReference type="InterPro" id="IPR045864">
    <property type="entry name" value="aa-tRNA-synth_II/BPL/LPL"/>
</dbReference>
<evidence type="ECO:0000256" key="1">
    <source>
        <dbReference type="ARBA" id="ARBA00004305"/>
    </source>
</evidence>
<evidence type="ECO:0000256" key="14">
    <source>
        <dbReference type="ARBA" id="ARBA00049255"/>
    </source>
</evidence>
<comment type="function">
    <text evidence="15">Is responsible for the charging of tRNA(Phe) with phenylalanine in mitochondrial translation. To a lesser extent, also catalyzes direct attachment of m-Tyr (an oxidized version of Phe) to tRNA(Phe), thereby opening the way for delivery of the misacylated tRNA to the ribosome and incorporation of ROS-damaged amino acid into proteins.</text>
</comment>
<evidence type="ECO:0000256" key="8">
    <source>
        <dbReference type="ARBA" id="ARBA00022917"/>
    </source>
</evidence>
<dbReference type="SUPFAM" id="SSF54991">
    <property type="entry name" value="Anticodon-binding domain of PheRS"/>
    <property type="match status" value="1"/>
</dbReference>
<comment type="similarity">
    <text evidence="2">Belongs to the class-II aminoacyl-tRNA synthetase family.</text>
</comment>
<dbReference type="EC" id="6.1.1.20" evidence="4"/>
<evidence type="ECO:0000256" key="6">
    <source>
        <dbReference type="ARBA" id="ARBA00022741"/>
    </source>
</evidence>
<evidence type="ECO:0000256" key="12">
    <source>
        <dbReference type="ARBA" id="ARBA00023146"/>
    </source>
</evidence>
<feature type="domain" description="Aminoacyl-transfer RNA synthetases class-II family profile" evidence="17">
    <location>
        <begin position="106"/>
        <end position="347"/>
    </location>
</feature>
<evidence type="ECO:0000259" key="17">
    <source>
        <dbReference type="PROSITE" id="PS50862"/>
    </source>
</evidence>
<dbReference type="AlphaFoldDB" id="A0A0K0FFC9"/>
<reference evidence="19" key="1">
    <citation type="submission" date="2014-07" db="EMBL/GenBank/DDBJ databases">
        <authorList>
            <person name="Martin A.A"/>
            <person name="De Silva N."/>
        </authorList>
    </citation>
    <scope>NUCLEOTIDE SEQUENCE</scope>
</reference>
<protein>
    <recommendedName>
        <fullName evidence="16">Phenylalanine--tRNA ligase, mitochondrial</fullName>
        <ecNumber evidence="4">6.1.1.20</ecNumber>
    </recommendedName>
    <alternativeName>
        <fullName evidence="13">Phenylalanyl-tRNA synthetase</fullName>
    </alternativeName>
</protein>
<name>A0A0K0FFC9_STRVS</name>
<dbReference type="InterPro" id="IPR036690">
    <property type="entry name" value="Fdx_antiC-bd_sf"/>
</dbReference>
<dbReference type="PANTHER" id="PTHR11538:SF41">
    <property type="entry name" value="PHENYLALANINE--TRNA LIGASE, MITOCHONDRIAL"/>
    <property type="match status" value="1"/>
</dbReference>
<keyword evidence="9" id="KW-0809">Transit peptide</keyword>
<keyword evidence="5" id="KW-0436">Ligase</keyword>
<dbReference type="SMART" id="SM00896">
    <property type="entry name" value="FDX-ACB"/>
    <property type="match status" value="1"/>
</dbReference>
<keyword evidence="10" id="KW-0007">Acetylation</keyword>
<evidence type="ECO:0000256" key="5">
    <source>
        <dbReference type="ARBA" id="ARBA00022598"/>
    </source>
</evidence>
<dbReference type="InterPro" id="IPR004530">
    <property type="entry name" value="Phe-tRNA-synth_IIc_mito"/>
</dbReference>
<dbReference type="NCBIfam" id="TIGR00469">
    <property type="entry name" value="pheS_mito"/>
    <property type="match status" value="1"/>
</dbReference>
<evidence type="ECO:0000256" key="16">
    <source>
        <dbReference type="ARBA" id="ARBA00073229"/>
    </source>
</evidence>
<reference evidence="20" key="2">
    <citation type="submission" date="2015-08" db="UniProtKB">
        <authorList>
            <consortium name="WormBaseParasite"/>
        </authorList>
    </citation>
    <scope>IDENTIFICATION</scope>
</reference>
<comment type="subunit">
    <text evidence="3">Monomer.</text>
</comment>
<keyword evidence="7" id="KW-0067">ATP-binding</keyword>
<dbReference type="CDD" id="cd00496">
    <property type="entry name" value="PheRS_alpha_core"/>
    <property type="match status" value="1"/>
</dbReference>
<evidence type="ECO:0000256" key="3">
    <source>
        <dbReference type="ARBA" id="ARBA00011245"/>
    </source>
</evidence>
<comment type="catalytic activity">
    <reaction evidence="14">
        <text>tRNA(Phe) + L-phenylalanine + ATP = L-phenylalanyl-tRNA(Phe) + AMP + diphosphate + H(+)</text>
        <dbReference type="Rhea" id="RHEA:19413"/>
        <dbReference type="Rhea" id="RHEA-COMP:9668"/>
        <dbReference type="Rhea" id="RHEA-COMP:9699"/>
        <dbReference type="ChEBI" id="CHEBI:15378"/>
        <dbReference type="ChEBI" id="CHEBI:30616"/>
        <dbReference type="ChEBI" id="CHEBI:33019"/>
        <dbReference type="ChEBI" id="CHEBI:58095"/>
        <dbReference type="ChEBI" id="CHEBI:78442"/>
        <dbReference type="ChEBI" id="CHEBI:78531"/>
        <dbReference type="ChEBI" id="CHEBI:456215"/>
        <dbReference type="EC" id="6.1.1.20"/>
    </reaction>
</comment>
<dbReference type="GO" id="GO:0000049">
    <property type="term" value="F:tRNA binding"/>
    <property type="evidence" value="ECO:0007669"/>
    <property type="project" value="InterPro"/>
</dbReference>
<keyword evidence="6" id="KW-0547">Nucleotide-binding</keyword>
<dbReference type="GO" id="GO:0004826">
    <property type="term" value="F:phenylalanine-tRNA ligase activity"/>
    <property type="evidence" value="ECO:0007669"/>
    <property type="project" value="UniProtKB-EC"/>
</dbReference>
<keyword evidence="11" id="KW-0496">Mitochondrion</keyword>
<accession>A0A0K0FFC9</accession>
<dbReference type="GO" id="GO:0005524">
    <property type="term" value="F:ATP binding"/>
    <property type="evidence" value="ECO:0007669"/>
    <property type="project" value="UniProtKB-KW"/>
</dbReference>
<dbReference type="GO" id="GO:0005759">
    <property type="term" value="C:mitochondrial matrix"/>
    <property type="evidence" value="ECO:0007669"/>
    <property type="project" value="UniProtKB-SubCell"/>
</dbReference>
<dbReference type="FunFam" id="3.30.70.380:FF:000002">
    <property type="entry name" value="phenylalanine--tRNA ligase, mitochondrial"/>
    <property type="match status" value="1"/>
</dbReference>
<dbReference type="PROSITE" id="PS51447">
    <property type="entry name" value="FDX_ACB"/>
    <property type="match status" value="1"/>
</dbReference>
<keyword evidence="8" id="KW-0648">Protein biosynthesis</keyword>
<evidence type="ECO:0000256" key="2">
    <source>
        <dbReference type="ARBA" id="ARBA00008226"/>
    </source>
</evidence>
<keyword evidence="19" id="KW-1185">Reference proteome</keyword>
<dbReference type="Pfam" id="PF01409">
    <property type="entry name" value="tRNA-synt_2d"/>
    <property type="match status" value="2"/>
</dbReference>
<comment type="subcellular location">
    <subcellularLocation>
        <location evidence="1">Mitochondrion matrix</location>
    </subcellularLocation>
</comment>
<dbReference type="InterPro" id="IPR002319">
    <property type="entry name" value="Phenylalanyl-tRNA_Synthase"/>
</dbReference>
<evidence type="ECO:0000256" key="10">
    <source>
        <dbReference type="ARBA" id="ARBA00022990"/>
    </source>
</evidence>
<dbReference type="Pfam" id="PF03147">
    <property type="entry name" value="FDX-ACB"/>
    <property type="match status" value="1"/>
</dbReference>
<organism evidence="19 20">
    <name type="scientific">Strongyloides venezuelensis</name>
    <name type="common">Threadworm</name>
    <dbReference type="NCBI Taxonomy" id="75913"/>
    <lineage>
        <taxon>Eukaryota</taxon>
        <taxon>Metazoa</taxon>
        <taxon>Ecdysozoa</taxon>
        <taxon>Nematoda</taxon>
        <taxon>Chromadorea</taxon>
        <taxon>Rhabditida</taxon>
        <taxon>Tylenchina</taxon>
        <taxon>Panagrolaimomorpha</taxon>
        <taxon>Strongyloidoidea</taxon>
        <taxon>Strongyloididae</taxon>
        <taxon>Strongyloides</taxon>
    </lineage>
</organism>
<dbReference type="SUPFAM" id="SSF55681">
    <property type="entry name" value="Class II aaRS and biotin synthetases"/>
    <property type="match status" value="1"/>
</dbReference>
<sequence>MLLLSGQQYLRNPFVNLFRFCSTISKVNSNTSNGGEVNTGTWIKIPTTFELDGKILKPDNNFNITHGIERLLQRRLHLEPGNPINLMKQRIVNFIHKEYRKPGNRSPLFAVCENERRVVSVFENFDSLLIPDDHISRKNCDTYYVNKDYCLRAHTSAHQFELMKQGLDNFLVVGDVFRRDEVDKTHYPCFHQMEGVRLYEPEELFGNQYGPNKFSPFEEGERNKEKQECHTIDASKILEIRLKETLENVCRMLFGNDAKMRWVEAYFPFTHPSYELEVFYEGKWLEVLGCGIIEQKLLQNAGCKNKVGWAFGLGLERLAMVLYKIPDIRLFWSKDTGFLSQFKNLKPEDNMIYKPISCHPQLYMDVSFWIPQNIPSNDMKSHFYDVVRDIEGDIIEQVSITDEFFNKKTGKVSQCYRITYRSNEKTLTKEEVNIIHNKICNNLVDQFNVTIR</sequence>
<dbReference type="Proteomes" id="UP000035680">
    <property type="component" value="Unassembled WGS sequence"/>
</dbReference>
<evidence type="ECO:0000259" key="18">
    <source>
        <dbReference type="PROSITE" id="PS51447"/>
    </source>
</evidence>
<evidence type="ECO:0000256" key="4">
    <source>
        <dbReference type="ARBA" id="ARBA00012814"/>
    </source>
</evidence>
<evidence type="ECO:0000256" key="15">
    <source>
        <dbReference type="ARBA" id="ARBA00060211"/>
    </source>
</evidence>
<dbReference type="InterPro" id="IPR005121">
    <property type="entry name" value="Fdx_antiC-bd"/>
</dbReference>